<organism evidence="1 2">
    <name type="scientific">Paraprevotella clara YIT 11840</name>
    <dbReference type="NCBI Taxonomy" id="762968"/>
    <lineage>
        <taxon>Bacteria</taxon>
        <taxon>Pseudomonadati</taxon>
        <taxon>Bacteroidota</taxon>
        <taxon>Bacteroidia</taxon>
        <taxon>Bacteroidales</taxon>
        <taxon>Prevotellaceae</taxon>
        <taxon>Paraprevotella</taxon>
    </lineage>
</organism>
<keyword evidence="2" id="KW-1185">Reference proteome</keyword>
<comment type="caution">
    <text evidence="1">The sequence shown here is derived from an EMBL/GenBank/DDBJ whole genome shotgun (WGS) entry which is preliminary data.</text>
</comment>
<evidence type="ECO:0000313" key="2">
    <source>
        <dbReference type="Proteomes" id="UP000003598"/>
    </source>
</evidence>
<accession>G5SRU1</accession>
<dbReference type="RefSeq" id="WP_008620353.1">
    <property type="nucleotide sequence ID" value="NZ_JH376599.1"/>
</dbReference>
<gene>
    <name evidence="1" type="ORF">HMPREF9441_02090</name>
</gene>
<dbReference type="AlphaFoldDB" id="G5SRU1"/>
<dbReference type="GeneID" id="93557550"/>
<protein>
    <submittedName>
        <fullName evidence="1">Uncharacterized protein</fullName>
    </submittedName>
</protein>
<dbReference type="HOGENOM" id="CLU_1561419_0_0_10"/>
<name>G5SRU1_9BACT</name>
<reference evidence="1 2" key="1">
    <citation type="submission" date="2011-03" db="EMBL/GenBank/DDBJ databases">
        <authorList>
            <person name="Weinstock G."/>
            <person name="Sodergren E."/>
            <person name="Clifton S."/>
            <person name="Fulton L."/>
            <person name="Fulton B."/>
            <person name="Courtney L."/>
            <person name="Fronick C."/>
            <person name="Harrison M."/>
            <person name="Strong C."/>
            <person name="Farmer C."/>
            <person name="Delahaunty K."/>
            <person name="Markovic C."/>
            <person name="Hall O."/>
            <person name="Minx P."/>
            <person name="Tomlinson C."/>
            <person name="Mitreva M."/>
            <person name="Hou S."/>
            <person name="Chen J."/>
            <person name="Wollam A."/>
            <person name="Pepin K.H."/>
            <person name="Johnson M."/>
            <person name="Bhonagiri V."/>
            <person name="Zhang X."/>
            <person name="Suruliraj S."/>
            <person name="Warren W."/>
            <person name="Chinwalla A."/>
            <person name="Mardis E.R."/>
            <person name="Wilson R.K."/>
        </authorList>
    </citation>
    <scope>NUCLEOTIDE SEQUENCE [LARGE SCALE GENOMIC DNA]</scope>
    <source>
        <strain evidence="1 2">YIT 11840</strain>
    </source>
</reference>
<dbReference type="Proteomes" id="UP000003598">
    <property type="component" value="Unassembled WGS sequence"/>
</dbReference>
<dbReference type="EMBL" id="AFFY01000025">
    <property type="protein sequence ID" value="EHH00083.1"/>
    <property type="molecule type" value="Genomic_DNA"/>
</dbReference>
<sequence>MKQQATNILASQDNQCTCMHHYVSVSRYVTAPYAPRQHPEALESQSLSRAFFLGSQSGDQSNNKILNGFKDIYWKLIQEHPELTARQVVDYYNPNALNPFALQQEDLLVWPVDKIIYGEWGRVKHEVRSPPQEVCKKGIHPSGCMASVSLPVRYELKDVSGIFQPSLISFA</sequence>
<proteinExistence type="predicted"/>
<evidence type="ECO:0000313" key="1">
    <source>
        <dbReference type="EMBL" id="EHH00083.1"/>
    </source>
</evidence>
<dbReference type="OrthoDB" id="1094492at2"/>